<dbReference type="GO" id="GO:0005789">
    <property type="term" value="C:endoplasmic reticulum membrane"/>
    <property type="evidence" value="ECO:0007669"/>
    <property type="project" value="UniProtKB-SubCell"/>
</dbReference>
<comment type="similarity">
    <text evidence="4">Belongs to the UPP synthase family.</text>
</comment>
<comment type="pathway">
    <text evidence="3">Protein modification; protein glycosylation.</text>
</comment>
<organism evidence="13 14">
    <name type="scientific">Parthenolecanium corni</name>
    <dbReference type="NCBI Taxonomy" id="536013"/>
    <lineage>
        <taxon>Eukaryota</taxon>
        <taxon>Metazoa</taxon>
        <taxon>Ecdysozoa</taxon>
        <taxon>Arthropoda</taxon>
        <taxon>Hexapoda</taxon>
        <taxon>Insecta</taxon>
        <taxon>Pterygota</taxon>
        <taxon>Neoptera</taxon>
        <taxon>Paraneoptera</taxon>
        <taxon>Hemiptera</taxon>
        <taxon>Sternorrhyncha</taxon>
        <taxon>Coccoidea</taxon>
        <taxon>Coccidae</taxon>
        <taxon>Parthenolecanium</taxon>
    </lineage>
</organism>
<evidence type="ECO:0000256" key="6">
    <source>
        <dbReference type="ARBA" id="ARBA00022679"/>
    </source>
</evidence>
<dbReference type="GO" id="GO:0045547">
    <property type="term" value="F:ditrans,polycis-polyprenyl diphosphate synthase [(2E,6E)-farnesyl diphosphate specific] activity"/>
    <property type="evidence" value="ECO:0007669"/>
    <property type="project" value="UniProtKB-EC"/>
</dbReference>
<dbReference type="InterPro" id="IPR038887">
    <property type="entry name" value="Nus1/NgBR"/>
</dbReference>
<comment type="caution">
    <text evidence="13">The sequence shown here is derived from an EMBL/GenBank/DDBJ whole genome shotgun (WGS) entry which is preliminary data.</text>
</comment>
<keyword evidence="8" id="KW-0256">Endoplasmic reticulum</keyword>
<comment type="subcellular location">
    <subcellularLocation>
        <location evidence="2">Endoplasmic reticulum membrane</location>
    </subcellularLocation>
</comment>
<evidence type="ECO:0000256" key="11">
    <source>
        <dbReference type="ARBA" id="ARBA00023136"/>
    </source>
</evidence>
<gene>
    <name evidence="13" type="ORF">V9T40_006755</name>
</gene>
<evidence type="ECO:0000256" key="12">
    <source>
        <dbReference type="ARBA" id="ARBA00047353"/>
    </source>
</evidence>
<comment type="catalytic activity">
    <reaction evidence="12">
        <text>n isopentenyl diphosphate + (2E,6E)-farnesyl diphosphate = a di-trans,poly-cis-polyprenyl diphosphate + n diphosphate</text>
        <dbReference type="Rhea" id="RHEA:53008"/>
        <dbReference type="Rhea" id="RHEA-COMP:19494"/>
        <dbReference type="ChEBI" id="CHEBI:33019"/>
        <dbReference type="ChEBI" id="CHEBI:128769"/>
        <dbReference type="ChEBI" id="CHEBI:136960"/>
        <dbReference type="ChEBI" id="CHEBI:175763"/>
        <dbReference type="EC" id="2.5.1.87"/>
    </reaction>
</comment>
<evidence type="ECO:0000256" key="10">
    <source>
        <dbReference type="ARBA" id="ARBA00022989"/>
    </source>
</evidence>
<evidence type="ECO:0000256" key="4">
    <source>
        <dbReference type="ARBA" id="ARBA00005432"/>
    </source>
</evidence>
<dbReference type="AlphaFoldDB" id="A0AAN9Y8A4"/>
<keyword evidence="9" id="KW-0460">Magnesium</keyword>
<dbReference type="SUPFAM" id="SSF64005">
    <property type="entry name" value="Undecaprenyl diphosphate synthase"/>
    <property type="match status" value="1"/>
</dbReference>
<keyword evidence="11" id="KW-0472">Membrane</keyword>
<keyword evidence="14" id="KW-1185">Reference proteome</keyword>
<name>A0AAN9Y8A4_9HEMI</name>
<proteinExistence type="inferred from homology"/>
<evidence type="ECO:0000256" key="9">
    <source>
        <dbReference type="ARBA" id="ARBA00022842"/>
    </source>
</evidence>
<sequence length="187" mass="21518">MTFALGNERISYEDLVQIIVWTLPTGIPVLSFYDHKNELNPDKLQDLFIEHYPQLHFHIKWGVSFSNNLEEESSKKHDLQVNVLTSKHGRQLLIDSIQELYHKKDVTLSDRAATEAALDDIMYSKLANSGSPDFLVISGNVYTTYGLSPWHLTFTEFLTIPSYKLLKTTDYNQILSTFANCEQKFGR</sequence>
<evidence type="ECO:0000256" key="3">
    <source>
        <dbReference type="ARBA" id="ARBA00004922"/>
    </source>
</evidence>
<dbReference type="EC" id="2.5.1.87" evidence="5"/>
<dbReference type="PANTHER" id="PTHR21528:SF0">
    <property type="entry name" value="DEHYDRODOLICHYL DIPHOSPHATE SYNTHASE COMPLEX SUBUNIT NUS1"/>
    <property type="match status" value="1"/>
</dbReference>
<dbReference type="InterPro" id="IPR036424">
    <property type="entry name" value="UPP_synth-like_sf"/>
</dbReference>
<accession>A0AAN9Y8A4</accession>
<evidence type="ECO:0000256" key="5">
    <source>
        <dbReference type="ARBA" id="ARBA00012596"/>
    </source>
</evidence>
<keyword evidence="7" id="KW-0812">Transmembrane</keyword>
<dbReference type="Gene3D" id="3.40.1180.10">
    <property type="entry name" value="Decaprenyl diphosphate synthase-like"/>
    <property type="match status" value="1"/>
</dbReference>
<protein>
    <recommendedName>
        <fullName evidence="5">ditrans,polycis-polyprenyl diphosphate synthase [(2E,6E)-farnesyldiphosphate specific]</fullName>
        <ecNumber evidence="5">2.5.1.87</ecNumber>
    </recommendedName>
</protein>
<evidence type="ECO:0000256" key="7">
    <source>
        <dbReference type="ARBA" id="ARBA00022692"/>
    </source>
</evidence>
<evidence type="ECO:0000313" key="14">
    <source>
        <dbReference type="Proteomes" id="UP001367676"/>
    </source>
</evidence>
<dbReference type="PANTHER" id="PTHR21528">
    <property type="entry name" value="DEHYDRODOLICHYL DIPHOSPHATE SYNTHASE COMPLEX SUBUNIT NUS1"/>
    <property type="match status" value="1"/>
</dbReference>
<evidence type="ECO:0000256" key="8">
    <source>
        <dbReference type="ARBA" id="ARBA00022824"/>
    </source>
</evidence>
<evidence type="ECO:0000256" key="2">
    <source>
        <dbReference type="ARBA" id="ARBA00004586"/>
    </source>
</evidence>
<dbReference type="Proteomes" id="UP001367676">
    <property type="component" value="Unassembled WGS sequence"/>
</dbReference>
<dbReference type="GO" id="GO:1904423">
    <property type="term" value="C:dehydrodolichyl diphosphate synthase complex"/>
    <property type="evidence" value="ECO:0007669"/>
    <property type="project" value="InterPro"/>
</dbReference>
<keyword evidence="6" id="KW-0808">Transferase</keyword>
<evidence type="ECO:0000256" key="1">
    <source>
        <dbReference type="ARBA" id="ARBA00001946"/>
    </source>
</evidence>
<dbReference type="EMBL" id="JBBCAQ010000007">
    <property type="protein sequence ID" value="KAK7602781.1"/>
    <property type="molecule type" value="Genomic_DNA"/>
</dbReference>
<reference evidence="13 14" key="1">
    <citation type="submission" date="2024-03" db="EMBL/GenBank/DDBJ databases">
        <title>Adaptation during the transition from Ophiocordyceps entomopathogen to insect associate is accompanied by gene loss and intensified selection.</title>
        <authorList>
            <person name="Ward C.M."/>
            <person name="Onetto C.A."/>
            <person name="Borneman A.R."/>
        </authorList>
    </citation>
    <scope>NUCLEOTIDE SEQUENCE [LARGE SCALE GENOMIC DNA]</scope>
    <source>
        <strain evidence="13">AWRI1</strain>
        <tissue evidence="13">Single Adult Female</tissue>
    </source>
</reference>
<evidence type="ECO:0000313" key="13">
    <source>
        <dbReference type="EMBL" id="KAK7602781.1"/>
    </source>
</evidence>
<keyword evidence="10" id="KW-1133">Transmembrane helix</keyword>
<comment type="cofactor">
    <cofactor evidence="1">
        <name>Mg(2+)</name>
        <dbReference type="ChEBI" id="CHEBI:18420"/>
    </cofactor>
</comment>